<proteinExistence type="predicted"/>
<evidence type="ECO:0000313" key="2">
    <source>
        <dbReference type="EMBL" id="SKA05317.1"/>
    </source>
</evidence>
<protein>
    <recommendedName>
        <fullName evidence="4">DUF4381 domain-containing protein</fullName>
    </recommendedName>
</protein>
<accession>A0A1T4QNX4</accession>
<evidence type="ECO:0008006" key="4">
    <source>
        <dbReference type="Google" id="ProtNLM"/>
    </source>
</evidence>
<name>A0A1T4QNX4_9GAMM</name>
<dbReference type="OrthoDB" id="283083at2"/>
<dbReference type="RefSeq" id="WP_080173952.1">
    <property type="nucleotide sequence ID" value="NZ_AP024855.1"/>
</dbReference>
<keyword evidence="1" id="KW-1133">Transmembrane helix</keyword>
<keyword evidence="1" id="KW-0472">Membrane</keyword>
<reference evidence="2 3" key="1">
    <citation type="submission" date="2017-02" db="EMBL/GenBank/DDBJ databases">
        <authorList>
            <person name="Peterson S.W."/>
        </authorList>
    </citation>
    <scope>NUCLEOTIDE SEQUENCE [LARGE SCALE GENOMIC DNA]</scope>
    <source>
        <strain evidence="2 3">CECT 9189</strain>
    </source>
</reference>
<dbReference type="AlphaFoldDB" id="A0A1T4QNX4"/>
<dbReference type="EMBL" id="FUWP01000003">
    <property type="protein sequence ID" value="SKA05317.1"/>
    <property type="molecule type" value="Genomic_DNA"/>
</dbReference>
<evidence type="ECO:0000313" key="3">
    <source>
        <dbReference type="Proteomes" id="UP000191116"/>
    </source>
</evidence>
<sequence>MTQLTAPALPLADIHLHTEPSFWPLAWGWWAVIIVSLILISLGGYRFRSHRHYFTAKKEALTLLKTYRFNDGITAVNTVLKQAALSYFPRTVIAPLTGIQWLTFLDQQLPTKYRGFIKQQQLWQQGLFSSKPLTEQQFQECQQQALLWLHHALPAKNNDHGNASSMITKESSNV</sequence>
<organism evidence="2 3">
    <name type="scientific">Photobacterium toruni</name>
    <dbReference type="NCBI Taxonomy" id="1935446"/>
    <lineage>
        <taxon>Bacteria</taxon>
        <taxon>Pseudomonadati</taxon>
        <taxon>Pseudomonadota</taxon>
        <taxon>Gammaproteobacteria</taxon>
        <taxon>Vibrionales</taxon>
        <taxon>Vibrionaceae</taxon>
        <taxon>Photobacterium</taxon>
    </lineage>
</organism>
<feature type="transmembrane region" description="Helical" evidence="1">
    <location>
        <begin position="27"/>
        <end position="47"/>
    </location>
</feature>
<dbReference type="Pfam" id="PF14316">
    <property type="entry name" value="DUF4381"/>
    <property type="match status" value="1"/>
</dbReference>
<keyword evidence="1" id="KW-0812">Transmembrane</keyword>
<gene>
    <name evidence="2" type="ORF">CZ814_01066</name>
</gene>
<evidence type="ECO:0000256" key="1">
    <source>
        <dbReference type="SAM" id="Phobius"/>
    </source>
</evidence>
<dbReference type="Proteomes" id="UP000191116">
    <property type="component" value="Unassembled WGS sequence"/>
</dbReference>
<dbReference type="InterPro" id="IPR025489">
    <property type="entry name" value="DUF4381"/>
</dbReference>